<organism evidence="1 2">
    <name type="scientific">Ferroglobus placidus (strain DSM 10642 / AEDII12DO)</name>
    <dbReference type="NCBI Taxonomy" id="589924"/>
    <lineage>
        <taxon>Archaea</taxon>
        <taxon>Methanobacteriati</taxon>
        <taxon>Methanobacteriota</taxon>
        <taxon>Archaeoglobi</taxon>
        <taxon>Archaeoglobales</taxon>
        <taxon>Archaeoglobaceae</taxon>
        <taxon>Ferroglobus</taxon>
    </lineage>
</organism>
<accession>D3S3J8</accession>
<dbReference type="Proteomes" id="UP000002613">
    <property type="component" value="Chromosome"/>
</dbReference>
<evidence type="ECO:0000313" key="1">
    <source>
        <dbReference type="EMBL" id="ADC64831.1"/>
    </source>
</evidence>
<dbReference type="PaxDb" id="589924-Ferp_0660"/>
<sequence>MSRSTLTVAFSILSLFFILTNPTVALYEEYRGLMPDWHKAKICMPCHINTLTGKDLEKFLTCTPCHNTKLNLRDQRQIEELHGVDVCIKCHVGSEYDKRNLGIHVHDPHYKLSCSTCHGDVASKPETNLCTECHGSNPHAVHSRVLDEICTACHGEKIKDYIPPTEEKKVSAEKIEKVEVKEERGIIQSISDLILNLLSFIF</sequence>
<name>D3S3J8_FERPA</name>
<gene>
    <name evidence="1" type="ordered locus">Ferp_0660</name>
</gene>
<dbReference type="eggNOG" id="arCOG09418">
    <property type="taxonomic scope" value="Archaea"/>
</dbReference>
<dbReference type="STRING" id="589924.Ferp_0660"/>
<dbReference type="AlphaFoldDB" id="D3S3J8"/>
<dbReference type="EMBL" id="CP001899">
    <property type="protein sequence ID" value="ADC64831.1"/>
    <property type="molecule type" value="Genomic_DNA"/>
</dbReference>
<proteinExistence type="predicted"/>
<reference evidence="1 2" key="2">
    <citation type="journal article" date="2011" name="Stand. Genomic Sci.">
        <title>Complete genome sequence of Ferroglobus placidus AEDII12DO.</title>
        <authorList>
            <person name="Anderson I."/>
            <person name="Risso C."/>
            <person name="Holmes D."/>
            <person name="Lucas S."/>
            <person name="Copeland A."/>
            <person name="Lapidus A."/>
            <person name="Cheng J.F."/>
            <person name="Bruce D."/>
            <person name="Goodwin L."/>
            <person name="Pitluck S."/>
            <person name="Saunders E."/>
            <person name="Brettin T."/>
            <person name="Detter J.C."/>
            <person name="Han C."/>
            <person name="Tapia R."/>
            <person name="Larimer F."/>
            <person name="Land M."/>
            <person name="Hauser L."/>
            <person name="Woyke T."/>
            <person name="Lovley D."/>
            <person name="Kyrpides N."/>
            <person name="Ivanova N."/>
        </authorList>
    </citation>
    <scope>NUCLEOTIDE SEQUENCE [LARGE SCALE GENOMIC DNA]</scope>
    <source>
        <strain evidence="2">DSM 10642 / AEDII12DO</strain>
    </source>
</reference>
<protein>
    <submittedName>
        <fullName evidence="1">Uncharacterized protein</fullName>
    </submittedName>
</protein>
<dbReference type="Gene3D" id="3.90.10.10">
    <property type="entry name" value="Cytochrome C3"/>
    <property type="match status" value="1"/>
</dbReference>
<dbReference type="SUPFAM" id="SSF48695">
    <property type="entry name" value="Multiheme cytochromes"/>
    <property type="match status" value="1"/>
</dbReference>
<dbReference type="InterPro" id="IPR036280">
    <property type="entry name" value="Multihaem_cyt_sf"/>
</dbReference>
<dbReference type="HOGENOM" id="CLU_111880_0_0_2"/>
<dbReference type="KEGG" id="fpl:Ferp_0660"/>
<reference evidence="2" key="1">
    <citation type="submission" date="2010-02" db="EMBL/GenBank/DDBJ databases">
        <title>Complete sequence of Ferroglobus placidus DSM 10642.</title>
        <authorList>
            <consortium name="US DOE Joint Genome Institute"/>
            <person name="Lucas S."/>
            <person name="Copeland A."/>
            <person name="Lapidus A."/>
            <person name="Cheng J.-F."/>
            <person name="Bruce D."/>
            <person name="Goodwin L."/>
            <person name="Pitluck S."/>
            <person name="Saunders E."/>
            <person name="Brettin T."/>
            <person name="Detter J.C."/>
            <person name="Han C."/>
            <person name="Tapia R."/>
            <person name="Larimer F."/>
            <person name="Land M."/>
            <person name="Hauser L."/>
            <person name="Kyrpides N."/>
            <person name="Ivanova N."/>
            <person name="Holmes D."/>
            <person name="Lovley D."/>
            <person name="Kyrpides N."/>
            <person name="Anderson I.J."/>
            <person name="Woyke T."/>
        </authorList>
    </citation>
    <scope>NUCLEOTIDE SEQUENCE [LARGE SCALE GENOMIC DNA]</scope>
    <source>
        <strain evidence="2">DSM 10642 / AEDII12DO</strain>
    </source>
</reference>
<keyword evidence="2" id="KW-1185">Reference proteome</keyword>
<evidence type="ECO:0000313" key="2">
    <source>
        <dbReference type="Proteomes" id="UP000002613"/>
    </source>
</evidence>